<protein>
    <submittedName>
        <fullName evidence="3">Gfo/Idh/MocA family oxidoreductase</fullName>
    </submittedName>
</protein>
<dbReference type="Gene3D" id="3.40.50.720">
    <property type="entry name" value="NAD(P)-binding Rossmann-like Domain"/>
    <property type="match status" value="1"/>
</dbReference>
<reference evidence="3 4" key="1">
    <citation type="submission" date="2019-03" db="EMBL/GenBank/DDBJ databases">
        <title>Dyadobacter AR-3-6 sp. nov., isolated from arctic soil.</title>
        <authorList>
            <person name="Chaudhary D.K."/>
        </authorList>
    </citation>
    <scope>NUCLEOTIDE SEQUENCE [LARGE SCALE GENOMIC DNA]</scope>
    <source>
        <strain evidence="3 4">AR-3-6</strain>
    </source>
</reference>
<gene>
    <name evidence="3" type="ORF">E0F88_15260</name>
</gene>
<dbReference type="InterPro" id="IPR000683">
    <property type="entry name" value="Gfo/Idh/MocA-like_OxRdtase_N"/>
</dbReference>
<comment type="caution">
    <text evidence="3">The sequence shown here is derived from an EMBL/GenBank/DDBJ whole genome shotgun (WGS) entry which is preliminary data.</text>
</comment>
<dbReference type="PANTHER" id="PTHR43818">
    <property type="entry name" value="BCDNA.GH03377"/>
    <property type="match status" value="1"/>
</dbReference>
<dbReference type="OrthoDB" id="9763611at2"/>
<dbReference type="AlphaFoldDB" id="A0A4R5DR71"/>
<dbReference type="Proteomes" id="UP000294850">
    <property type="component" value="Unassembled WGS sequence"/>
</dbReference>
<sequence length="448" mass="50097">MTTRRDFIKSAALASAGVAAVGSSAFSASSYRKIIGANERVRVGVIGFSDRFRSSLAPSFGDHAKNLNFEFMGVSDLWNRRRDEAEAFMKGKPYAVASQFVKARNNEELLARKDVDAVIISTADFQHALHCAEAVKSGRDVYVEKPFAESLEDAKTALKAVESSKQIVQVGSQRRSAPNYHAAHDYIKSGKFGDITTVEMTWNVNQPGRWRRQELVSQIRKEDTDWDRFLLNRPKVAWNPRFYLEFRLFYPYSSGIPGQWMAHQIDTVHWFSGLDAPRNVVANGGIYTWKDGRTNVDTFSAAFDYGPFDDKSKGFQVIYSSRFNNEAGGVKEYYYSNGGMINLDTNKITSEGGLKEKDAKGMGLKANLLADMSLKAGDKIATDANTGTDPMTSLHMLNWMECIRSRKETNAPARVGFNHSVANMMATQALHSGKRVSWDPKKREIILS</sequence>
<dbReference type="PROSITE" id="PS51318">
    <property type="entry name" value="TAT"/>
    <property type="match status" value="1"/>
</dbReference>
<dbReference type="InterPro" id="IPR036291">
    <property type="entry name" value="NAD(P)-bd_dom_sf"/>
</dbReference>
<dbReference type="RefSeq" id="WP_131959135.1">
    <property type="nucleotide sequence ID" value="NZ_SMFL01000005.1"/>
</dbReference>
<organism evidence="3 4">
    <name type="scientific">Dyadobacter psychrotolerans</name>
    <dbReference type="NCBI Taxonomy" id="2541721"/>
    <lineage>
        <taxon>Bacteria</taxon>
        <taxon>Pseudomonadati</taxon>
        <taxon>Bacteroidota</taxon>
        <taxon>Cytophagia</taxon>
        <taxon>Cytophagales</taxon>
        <taxon>Spirosomataceae</taxon>
        <taxon>Dyadobacter</taxon>
    </lineage>
</organism>
<name>A0A4R5DR71_9BACT</name>
<keyword evidence="4" id="KW-1185">Reference proteome</keyword>
<evidence type="ECO:0000313" key="3">
    <source>
        <dbReference type="EMBL" id="TDE14551.1"/>
    </source>
</evidence>
<evidence type="ECO:0000313" key="4">
    <source>
        <dbReference type="Proteomes" id="UP000294850"/>
    </source>
</evidence>
<accession>A0A4R5DR71</accession>
<dbReference type="PANTHER" id="PTHR43818:SF11">
    <property type="entry name" value="BCDNA.GH03377"/>
    <property type="match status" value="1"/>
</dbReference>
<dbReference type="GO" id="GO:0000166">
    <property type="term" value="F:nucleotide binding"/>
    <property type="evidence" value="ECO:0007669"/>
    <property type="project" value="InterPro"/>
</dbReference>
<dbReference type="EMBL" id="SMFL01000005">
    <property type="protein sequence ID" value="TDE14551.1"/>
    <property type="molecule type" value="Genomic_DNA"/>
</dbReference>
<evidence type="ECO:0000256" key="1">
    <source>
        <dbReference type="ARBA" id="ARBA00023002"/>
    </source>
</evidence>
<dbReference type="SUPFAM" id="SSF51735">
    <property type="entry name" value="NAD(P)-binding Rossmann-fold domains"/>
    <property type="match status" value="1"/>
</dbReference>
<dbReference type="GO" id="GO:0016491">
    <property type="term" value="F:oxidoreductase activity"/>
    <property type="evidence" value="ECO:0007669"/>
    <property type="project" value="UniProtKB-KW"/>
</dbReference>
<feature type="domain" description="Gfo/Idh/MocA-like oxidoreductase N-terminal" evidence="2">
    <location>
        <begin position="41"/>
        <end position="171"/>
    </location>
</feature>
<dbReference type="Gene3D" id="3.30.360.10">
    <property type="entry name" value="Dihydrodipicolinate Reductase, domain 2"/>
    <property type="match status" value="1"/>
</dbReference>
<dbReference type="Pfam" id="PF01408">
    <property type="entry name" value="GFO_IDH_MocA"/>
    <property type="match status" value="1"/>
</dbReference>
<proteinExistence type="predicted"/>
<dbReference type="SUPFAM" id="SSF55347">
    <property type="entry name" value="Glyceraldehyde-3-phosphate dehydrogenase-like, C-terminal domain"/>
    <property type="match status" value="1"/>
</dbReference>
<keyword evidence="1" id="KW-0560">Oxidoreductase</keyword>
<dbReference type="InterPro" id="IPR006311">
    <property type="entry name" value="TAT_signal"/>
</dbReference>
<dbReference type="InterPro" id="IPR050463">
    <property type="entry name" value="Gfo/Idh/MocA_oxidrdct_glycsds"/>
</dbReference>
<evidence type="ECO:0000259" key="2">
    <source>
        <dbReference type="Pfam" id="PF01408"/>
    </source>
</evidence>